<dbReference type="GO" id="GO:0005737">
    <property type="term" value="C:cytoplasm"/>
    <property type="evidence" value="ECO:0007669"/>
    <property type="project" value="TreeGrafter"/>
</dbReference>
<dbReference type="SUPFAM" id="SSF46579">
    <property type="entry name" value="Prefoldin"/>
    <property type="match status" value="1"/>
</dbReference>
<evidence type="ECO:0000256" key="3">
    <source>
        <dbReference type="ARBA" id="ARBA00023186"/>
    </source>
</evidence>
<keyword evidence="3 4" id="KW-0143">Chaperone</keyword>
<dbReference type="GO" id="GO:0006457">
    <property type="term" value="P:protein folding"/>
    <property type="evidence" value="ECO:0007669"/>
    <property type="project" value="UniProtKB-UniRule"/>
</dbReference>
<dbReference type="InterPro" id="IPR016661">
    <property type="entry name" value="PFDN4"/>
</dbReference>
<proteinExistence type="evidence at transcript level"/>
<dbReference type="PANTHER" id="PTHR21100:SF9">
    <property type="entry name" value="PREFOLDIN SUBUNIT 4"/>
    <property type="match status" value="1"/>
</dbReference>
<dbReference type="CDD" id="cd23165">
    <property type="entry name" value="Prefoldin_4"/>
    <property type="match status" value="1"/>
</dbReference>
<evidence type="ECO:0000256" key="2">
    <source>
        <dbReference type="ARBA" id="ARBA00011695"/>
    </source>
</evidence>
<organism evidence="5">
    <name type="scientific">Hirondellea gigas</name>
    <dbReference type="NCBI Taxonomy" id="1518452"/>
    <lineage>
        <taxon>Eukaryota</taxon>
        <taxon>Metazoa</taxon>
        <taxon>Ecdysozoa</taxon>
        <taxon>Arthropoda</taxon>
        <taxon>Crustacea</taxon>
        <taxon>Multicrustacea</taxon>
        <taxon>Malacostraca</taxon>
        <taxon>Eumalacostraca</taxon>
        <taxon>Peracarida</taxon>
        <taxon>Amphipoda</taxon>
        <taxon>Amphilochidea</taxon>
        <taxon>Lysianassida</taxon>
        <taxon>Lysianassidira</taxon>
        <taxon>Lysianassoidea</taxon>
        <taxon>Lysianassidae</taxon>
        <taxon>Hirondellea</taxon>
    </lineage>
</organism>
<name>A0A2P2I051_9CRUS</name>
<dbReference type="Pfam" id="PF01920">
    <property type="entry name" value="Prefoldin_2"/>
    <property type="match status" value="1"/>
</dbReference>
<accession>A0A2P2I051</accession>
<dbReference type="Gene3D" id="1.10.287.370">
    <property type="match status" value="1"/>
</dbReference>
<dbReference type="PIRSF" id="PIRSF016477">
    <property type="entry name" value="Prefoldin_subunit_4"/>
    <property type="match status" value="1"/>
</dbReference>
<reference evidence="5" key="1">
    <citation type="journal article" date="2018" name="Biosci. Biotechnol. Biochem.">
        <title>Polysaccharide hydrolase of the hadal zone amphipods Hirondellea gigas.</title>
        <authorList>
            <person name="Kobayashi H."/>
            <person name="Nagahama T."/>
            <person name="Arai W."/>
            <person name="Sasagawa Y."/>
            <person name="Umeda M."/>
            <person name="Hayashi T."/>
            <person name="Nikaido I."/>
            <person name="Watanabe H."/>
            <person name="Oguri K."/>
            <person name="Kitazato H."/>
            <person name="Fujioka K."/>
            <person name="Kido Y."/>
            <person name="Takami H."/>
        </authorList>
    </citation>
    <scope>NUCLEOTIDE SEQUENCE</scope>
    <source>
        <tissue evidence="5">Whole body</tissue>
    </source>
</reference>
<protein>
    <recommendedName>
        <fullName evidence="4">Prefoldin subunit 4</fullName>
    </recommendedName>
</protein>
<dbReference type="PANTHER" id="PTHR21100">
    <property type="entry name" value="PREFOLDIN SUBUNIT 4"/>
    <property type="match status" value="1"/>
</dbReference>
<evidence type="ECO:0000256" key="4">
    <source>
        <dbReference type="PIRNR" id="PIRNR016477"/>
    </source>
</evidence>
<dbReference type="InterPro" id="IPR009053">
    <property type="entry name" value="Prefoldin"/>
</dbReference>
<comment type="subunit">
    <text evidence="2 4">Heterohexamer of two PFD-alpha type and four PFD-beta type subunits.</text>
</comment>
<evidence type="ECO:0000313" key="5">
    <source>
        <dbReference type="EMBL" id="LAB67250.1"/>
    </source>
</evidence>
<dbReference type="InterPro" id="IPR002777">
    <property type="entry name" value="PFD_beta-like"/>
</dbReference>
<dbReference type="GO" id="GO:0051082">
    <property type="term" value="F:unfolded protein binding"/>
    <property type="evidence" value="ECO:0007669"/>
    <property type="project" value="InterPro"/>
</dbReference>
<evidence type="ECO:0000256" key="1">
    <source>
        <dbReference type="ARBA" id="ARBA00008045"/>
    </source>
</evidence>
<dbReference type="AlphaFoldDB" id="A0A2P2I051"/>
<comment type="similarity">
    <text evidence="1 4">Belongs to the prefoldin subunit beta family.</text>
</comment>
<dbReference type="EMBL" id="IACF01001557">
    <property type="protein sequence ID" value="LAB67250.1"/>
    <property type="molecule type" value="mRNA"/>
</dbReference>
<comment type="function">
    <text evidence="4">Binds specifically to cytosolic chaperonin (c-CPN) and transfers target proteins to it. Binds to nascent polypeptide chain and promotes folding in an environment in which there are many competing pathways for nonnative proteins.</text>
</comment>
<dbReference type="GO" id="GO:0016272">
    <property type="term" value="C:prefoldin complex"/>
    <property type="evidence" value="ECO:0007669"/>
    <property type="project" value="UniProtKB-UniRule"/>
</dbReference>
<sequence length="134" mass="15069">MASLGNVQSDSEEHITYDDQQKINKFACCNTRLDDIKKDLETKETELNNLGDAEDEIMIALDTDEKVPFLVGEVFVYKTQESATEALAKEKEIITVEIARLKLKAAEFESSMGQLKADLYAKFGNNINLEAEED</sequence>